<sequence length="629" mass="68328">MVLGYLASWLPGFGGGSSGAPQAVQASKELSEDELHALHAQWLRMQSSHQAEAHDLMSRLVAENNNLQVQLDKAQRELKDVSAGRKADEEALKRAETEIERLTGGNVPVSTALTHRRPDETPAGLAVAILDLETDLFAPEIFHQHSSAEGAVNAVRCKLQESLLSLPLPQQERSWQLVGFVFWRRNPHFVHQLVVHGFFASVAEFDEFVVSFNRAHPLFMLVVEQGGSSEQALQRERAFAMLFARHPLCYRLVLGRWAYDLHLAEMLAPAKASDRTVVSTFPAKILFVEPYIGAYLPAQLLRHEPQMIEPDGLLRRHALAAAMAHKPREVDYSRPLWQQDPPICLDHYLSASRCCDERCAFSHSYRIPPDVLEALRFEVSRTPCPLLVARYACEDAATCHFAHACPRGGRCVDAACAFTAPGMHPPPPLRAQTAPALGRPTAGAGAPPARSSAVGFGVALPAGLVRQGANAPSPTNRRDPHRVSAAYGAPQDPSPALSGSPRAFASPAPRARQQPKHHLLPSSPFGHPLSLADAEEASAPPPPVTDAVDLTDEELARLLDKARREEEEYARGLEEDPFTAPSQGGVPPVTIGVRSPSRREGGARKQAAKGDGRAIWDAALSGRGSQAPV</sequence>
<feature type="domain" description="DUF7923" evidence="3">
    <location>
        <begin position="127"/>
        <end position="270"/>
    </location>
</feature>
<keyword evidence="5" id="KW-1185">Reference proteome</keyword>
<gene>
    <name evidence="4" type="ORF">DMC30DRAFT_73803</name>
</gene>
<proteinExistence type="predicted"/>
<feature type="region of interest" description="Disordered" evidence="2">
    <location>
        <begin position="423"/>
        <end position="452"/>
    </location>
</feature>
<evidence type="ECO:0000313" key="4">
    <source>
        <dbReference type="EMBL" id="TNY18101.1"/>
    </source>
</evidence>
<dbReference type="OrthoDB" id="2528574at2759"/>
<keyword evidence="1" id="KW-0175">Coiled coil</keyword>
<feature type="region of interest" description="Disordered" evidence="2">
    <location>
        <begin position="567"/>
        <end position="614"/>
    </location>
</feature>
<dbReference type="AlphaFoldDB" id="A0A5C5FQN1"/>
<reference evidence="4 5" key="1">
    <citation type="submission" date="2019-03" db="EMBL/GenBank/DDBJ databases">
        <title>Rhodosporidium diobovatum UCD-FST 08-225 genome sequencing, assembly, and annotation.</title>
        <authorList>
            <person name="Fakankun I.U."/>
            <person name="Fristensky B."/>
            <person name="Levin D.B."/>
        </authorList>
    </citation>
    <scope>NUCLEOTIDE SEQUENCE [LARGE SCALE GENOMIC DNA]</scope>
    <source>
        <strain evidence="4 5">UCD-FST 08-225</strain>
    </source>
</reference>
<name>A0A5C5FQN1_9BASI</name>
<feature type="region of interest" description="Disordered" evidence="2">
    <location>
        <begin position="467"/>
        <end position="547"/>
    </location>
</feature>
<evidence type="ECO:0000256" key="1">
    <source>
        <dbReference type="SAM" id="Coils"/>
    </source>
</evidence>
<organism evidence="4 5">
    <name type="scientific">Rhodotorula diobovata</name>
    <dbReference type="NCBI Taxonomy" id="5288"/>
    <lineage>
        <taxon>Eukaryota</taxon>
        <taxon>Fungi</taxon>
        <taxon>Dikarya</taxon>
        <taxon>Basidiomycota</taxon>
        <taxon>Pucciniomycotina</taxon>
        <taxon>Microbotryomycetes</taxon>
        <taxon>Sporidiobolales</taxon>
        <taxon>Sporidiobolaceae</taxon>
        <taxon>Rhodotorula</taxon>
    </lineage>
</organism>
<dbReference type="InterPro" id="IPR057683">
    <property type="entry name" value="DUF7923"/>
</dbReference>
<evidence type="ECO:0000313" key="5">
    <source>
        <dbReference type="Proteomes" id="UP000311382"/>
    </source>
</evidence>
<dbReference type="EMBL" id="SOZI01000156">
    <property type="protein sequence ID" value="TNY18101.1"/>
    <property type="molecule type" value="Genomic_DNA"/>
</dbReference>
<feature type="compositionally biased region" description="Low complexity" evidence="2">
    <location>
        <begin position="500"/>
        <end position="512"/>
    </location>
</feature>
<protein>
    <recommendedName>
        <fullName evidence="3">DUF7923 domain-containing protein</fullName>
    </recommendedName>
</protein>
<dbReference type="PANTHER" id="PTHR37543">
    <property type="entry name" value="CCCH ZINC FINGER DNA BINDING PROTEIN (AFU_ORTHOLOGUE AFUA_5G12760)"/>
    <property type="match status" value="1"/>
</dbReference>
<evidence type="ECO:0000256" key="2">
    <source>
        <dbReference type="SAM" id="MobiDB-lite"/>
    </source>
</evidence>
<feature type="compositionally biased region" description="Low complexity" evidence="2">
    <location>
        <begin position="433"/>
        <end position="452"/>
    </location>
</feature>
<evidence type="ECO:0000259" key="3">
    <source>
        <dbReference type="Pfam" id="PF25540"/>
    </source>
</evidence>
<dbReference type="PANTHER" id="PTHR37543:SF1">
    <property type="entry name" value="CCCH ZINC FINGER DNA BINDING PROTEIN (AFU_ORTHOLOGUE AFUA_5G12760)"/>
    <property type="match status" value="1"/>
</dbReference>
<dbReference type="Pfam" id="PF25540">
    <property type="entry name" value="DUF7923"/>
    <property type="match status" value="1"/>
</dbReference>
<feature type="coiled-coil region" evidence="1">
    <location>
        <begin position="57"/>
        <end position="105"/>
    </location>
</feature>
<dbReference type="Proteomes" id="UP000311382">
    <property type="component" value="Unassembled WGS sequence"/>
</dbReference>
<accession>A0A5C5FQN1</accession>
<feature type="compositionally biased region" description="Basic and acidic residues" evidence="2">
    <location>
        <begin position="597"/>
        <end position="614"/>
    </location>
</feature>
<comment type="caution">
    <text evidence="4">The sequence shown here is derived from an EMBL/GenBank/DDBJ whole genome shotgun (WGS) entry which is preliminary data.</text>
</comment>